<gene>
    <name evidence="12" type="ORF">DFO67_11076</name>
</gene>
<dbReference type="EMBL" id="SOEC01000010">
    <property type="protein sequence ID" value="TDX28376.1"/>
    <property type="molecule type" value="Genomic_DNA"/>
</dbReference>
<proteinExistence type="inferred from homology"/>
<reference evidence="12 13" key="1">
    <citation type="submission" date="2019-03" db="EMBL/GenBank/DDBJ databases">
        <title>Freshwater and sediment microbial communities from various areas in North America, analyzing microbe dynamics in response to fracking.</title>
        <authorList>
            <person name="Lamendella R."/>
        </authorList>
    </citation>
    <scope>NUCLEOTIDE SEQUENCE [LARGE SCALE GENOMIC DNA]</scope>
    <source>
        <strain evidence="12 13">6_TX</strain>
    </source>
</reference>
<dbReference type="GO" id="GO:0048038">
    <property type="term" value="F:quinone binding"/>
    <property type="evidence" value="ECO:0007669"/>
    <property type="project" value="UniProtKB-KW"/>
</dbReference>
<dbReference type="InterPro" id="IPR038354">
    <property type="entry name" value="VKOR_sf"/>
</dbReference>
<comment type="similarity">
    <text evidence="2">Belongs to the VKOR family.</text>
</comment>
<evidence type="ECO:0000256" key="3">
    <source>
        <dbReference type="ARBA" id="ARBA00022692"/>
    </source>
</evidence>
<accession>A0A4R8FPJ2</accession>
<evidence type="ECO:0000313" key="12">
    <source>
        <dbReference type="EMBL" id="TDX28376.1"/>
    </source>
</evidence>
<keyword evidence="8" id="KW-1015">Disulfide bond</keyword>
<keyword evidence="9" id="KW-0676">Redox-active center</keyword>
<dbReference type="Gene3D" id="1.20.1440.130">
    <property type="entry name" value="VKOR domain"/>
    <property type="match status" value="1"/>
</dbReference>
<evidence type="ECO:0000256" key="5">
    <source>
        <dbReference type="ARBA" id="ARBA00022989"/>
    </source>
</evidence>
<sequence>MSINQVLRTAAGNPDPERLRHELQESGEPEIILRRAVNGVSVAGIAAMTAVTLFQSGIVTHLPDPPEQDFDSEKVNSSEEAYSYGSPDGPLGIANHAVNIVLATSGSANRAWEAPWLPVMATFAATPAALTSMQYLFYAMPVKEKA</sequence>
<dbReference type="Proteomes" id="UP000294489">
    <property type="component" value="Unassembled WGS sequence"/>
</dbReference>
<organism evidence="12 13">
    <name type="scientific">Modicisalibacter xianhensis</name>
    <dbReference type="NCBI Taxonomy" id="442341"/>
    <lineage>
        <taxon>Bacteria</taxon>
        <taxon>Pseudomonadati</taxon>
        <taxon>Pseudomonadota</taxon>
        <taxon>Gammaproteobacteria</taxon>
        <taxon>Oceanospirillales</taxon>
        <taxon>Halomonadaceae</taxon>
        <taxon>Modicisalibacter</taxon>
    </lineage>
</organism>
<dbReference type="Pfam" id="PF07884">
    <property type="entry name" value="VKOR"/>
    <property type="match status" value="1"/>
</dbReference>
<name>A0A4R8FPJ2_9GAMM</name>
<evidence type="ECO:0000256" key="7">
    <source>
        <dbReference type="ARBA" id="ARBA00023136"/>
    </source>
</evidence>
<evidence type="ECO:0000259" key="11">
    <source>
        <dbReference type="Pfam" id="PF07884"/>
    </source>
</evidence>
<feature type="domain" description="Vitamin K epoxide reductase" evidence="11">
    <location>
        <begin position="39"/>
        <end position="143"/>
    </location>
</feature>
<keyword evidence="4" id="KW-0874">Quinone</keyword>
<evidence type="ECO:0000256" key="6">
    <source>
        <dbReference type="ARBA" id="ARBA00023002"/>
    </source>
</evidence>
<evidence type="ECO:0000256" key="9">
    <source>
        <dbReference type="ARBA" id="ARBA00023284"/>
    </source>
</evidence>
<feature type="region of interest" description="Disordered" evidence="10">
    <location>
        <begin position="63"/>
        <end position="83"/>
    </location>
</feature>
<keyword evidence="6" id="KW-0560">Oxidoreductase</keyword>
<dbReference type="RefSeq" id="WP_134018224.1">
    <property type="nucleotide sequence ID" value="NZ_SOEC01000010.1"/>
</dbReference>
<dbReference type="InterPro" id="IPR012932">
    <property type="entry name" value="VKOR"/>
</dbReference>
<dbReference type="AlphaFoldDB" id="A0A4R8FPJ2"/>
<protein>
    <recommendedName>
        <fullName evidence="11">Vitamin K epoxide reductase domain-containing protein</fullName>
    </recommendedName>
</protein>
<evidence type="ECO:0000313" key="13">
    <source>
        <dbReference type="Proteomes" id="UP000294489"/>
    </source>
</evidence>
<comment type="subcellular location">
    <subcellularLocation>
        <location evidence="1">Membrane</location>
        <topology evidence="1">Multi-pass membrane protein</topology>
    </subcellularLocation>
</comment>
<evidence type="ECO:0000256" key="10">
    <source>
        <dbReference type="SAM" id="MobiDB-lite"/>
    </source>
</evidence>
<dbReference type="OrthoDB" id="853192at2"/>
<keyword evidence="3" id="KW-0812">Transmembrane</keyword>
<evidence type="ECO:0000256" key="4">
    <source>
        <dbReference type="ARBA" id="ARBA00022719"/>
    </source>
</evidence>
<evidence type="ECO:0000256" key="1">
    <source>
        <dbReference type="ARBA" id="ARBA00004141"/>
    </source>
</evidence>
<dbReference type="GO" id="GO:0016491">
    <property type="term" value="F:oxidoreductase activity"/>
    <property type="evidence" value="ECO:0007669"/>
    <property type="project" value="UniProtKB-KW"/>
</dbReference>
<comment type="caution">
    <text evidence="12">The sequence shown here is derived from an EMBL/GenBank/DDBJ whole genome shotgun (WGS) entry which is preliminary data.</text>
</comment>
<evidence type="ECO:0000256" key="8">
    <source>
        <dbReference type="ARBA" id="ARBA00023157"/>
    </source>
</evidence>
<evidence type="ECO:0000256" key="2">
    <source>
        <dbReference type="ARBA" id="ARBA00006214"/>
    </source>
</evidence>
<keyword evidence="7" id="KW-0472">Membrane</keyword>
<keyword evidence="5" id="KW-1133">Transmembrane helix</keyword>
<dbReference type="GO" id="GO:0016020">
    <property type="term" value="C:membrane"/>
    <property type="evidence" value="ECO:0007669"/>
    <property type="project" value="UniProtKB-SubCell"/>
</dbReference>